<reference evidence="2" key="1">
    <citation type="submission" date="2020-08" db="EMBL/GenBank/DDBJ databases">
        <title>Multicomponent nature underlies the extraordinary mechanical properties of spider dragline silk.</title>
        <authorList>
            <person name="Kono N."/>
            <person name="Nakamura H."/>
            <person name="Mori M."/>
            <person name="Yoshida Y."/>
            <person name="Ohtoshi R."/>
            <person name="Malay A.D."/>
            <person name="Moran D.A.P."/>
            <person name="Tomita M."/>
            <person name="Numata K."/>
            <person name="Arakawa K."/>
        </authorList>
    </citation>
    <scope>NUCLEOTIDE SEQUENCE</scope>
</reference>
<comment type="caution">
    <text evidence="2">The sequence shown here is derived from an EMBL/GenBank/DDBJ whole genome shotgun (WGS) entry which is preliminary data.</text>
</comment>
<evidence type="ECO:0000256" key="1">
    <source>
        <dbReference type="SAM" id="SignalP"/>
    </source>
</evidence>
<feature type="signal peptide" evidence="1">
    <location>
        <begin position="1"/>
        <end position="25"/>
    </location>
</feature>
<feature type="chain" id="PRO_5036501025" evidence="1">
    <location>
        <begin position="26"/>
        <end position="131"/>
    </location>
</feature>
<accession>A0A8X7BTP8</accession>
<protein>
    <submittedName>
        <fullName evidence="2">Uncharacterized protein</fullName>
    </submittedName>
</protein>
<dbReference type="Proteomes" id="UP000886998">
    <property type="component" value="Unassembled WGS sequence"/>
</dbReference>
<evidence type="ECO:0000313" key="2">
    <source>
        <dbReference type="EMBL" id="GFY41674.1"/>
    </source>
</evidence>
<sequence>MINYVLFPMLCVSVLLISHRSDVLREPCLRNVWGVVYLNLARIGRISETKEWRYTRNGFELRLPDIPYLQNYGESEPVYGEILDIPRNNEGYICIAELLRLVKGTVGSALAQCVGYLVVSQMDRIGDRDEE</sequence>
<dbReference type="AlphaFoldDB" id="A0A8X7BTP8"/>
<proteinExistence type="predicted"/>
<dbReference type="EMBL" id="BMAV01002627">
    <property type="protein sequence ID" value="GFY41674.1"/>
    <property type="molecule type" value="Genomic_DNA"/>
</dbReference>
<keyword evidence="1" id="KW-0732">Signal</keyword>
<organism evidence="2 3">
    <name type="scientific">Trichonephila inaurata madagascariensis</name>
    <dbReference type="NCBI Taxonomy" id="2747483"/>
    <lineage>
        <taxon>Eukaryota</taxon>
        <taxon>Metazoa</taxon>
        <taxon>Ecdysozoa</taxon>
        <taxon>Arthropoda</taxon>
        <taxon>Chelicerata</taxon>
        <taxon>Arachnida</taxon>
        <taxon>Araneae</taxon>
        <taxon>Araneomorphae</taxon>
        <taxon>Entelegynae</taxon>
        <taxon>Araneoidea</taxon>
        <taxon>Nephilidae</taxon>
        <taxon>Trichonephila</taxon>
        <taxon>Trichonephila inaurata</taxon>
    </lineage>
</organism>
<gene>
    <name evidence="2" type="ORF">TNIN_313821</name>
</gene>
<name>A0A8X7BTP8_9ARAC</name>
<evidence type="ECO:0000313" key="3">
    <source>
        <dbReference type="Proteomes" id="UP000886998"/>
    </source>
</evidence>
<keyword evidence="3" id="KW-1185">Reference proteome</keyword>